<keyword evidence="2" id="KW-1185">Reference proteome</keyword>
<organism evidence="1 2">
    <name type="scientific">Arctium lappa</name>
    <name type="common">Greater burdock</name>
    <name type="synonym">Lappa major</name>
    <dbReference type="NCBI Taxonomy" id="4217"/>
    <lineage>
        <taxon>Eukaryota</taxon>
        <taxon>Viridiplantae</taxon>
        <taxon>Streptophyta</taxon>
        <taxon>Embryophyta</taxon>
        <taxon>Tracheophyta</taxon>
        <taxon>Spermatophyta</taxon>
        <taxon>Magnoliopsida</taxon>
        <taxon>eudicotyledons</taxon>
        <taxon>Gunneridae</taxon>
        <taxon>Pentapetalae</taxon>
        <taxon>asterids</taxon>
        <taxon>campanulids</taxon>
        <taxon>Asterales</taxon>
        <taxon>Asteraceae</taxon>
        <taxon>Carduoideae</taxon>
        <taxon>Cardueae</taxon>
        <taxon>Arctiinae</taxon>
        <taxon>Arctium</taxon>
    </lineage>
</organism>
<dbReference type="EMBL" id="CM042062">
    <property type="protein sequence ID" value="KAI3669639.1"/>
    <property type="molecule type" value="Genomic_DNA"/>
</dbReference>
<dbReference type="Proteomes" id="UP001055879">
    <property type="component" value="Linkage Group LG16"/>
</dbReference>
<comment type="caution">
    <text evidence="1">The sequence shown here is derived from an EMBL/GenBank/DDBJ whole genome shotgun (WGS) entry which is preliminary data.</text>
</comment>
<evidence type="ECO:0000313" key="1">
    <source>
        <dbReference type="EMBL" id="KAI3669639.1"/>
    </source>
</evidence>
<name>A0ACB8XPA9_ARCLA</name>
<sequence>MDLFYQSSKHLACVAFSSSIAGIILMCLVFYCCAKRSSETREPANHQLEMFIKDYETLAPKRYKYSEVKKMQNSFQEELGRGGYGSVYKGRSPDGKLVAVKLLAGALGDGEDFVNEVLCKRKESIVSVMGARGTAGYMAPEVFFKSLGGASHKSDVYSYGMMVLEMTGAHKNNNVSVTSTSETYFPDWIYKKVEAENNLGVDGVTSEEEEGLVRKMVMVSLWCIQSNPSDRPSISKVVEMLEGSLESLQVPPRRFWSSPTRPIQGASSLGTQSSRCKSISTGQ</sequence>
<protein>
    <submittedName>
        <fullName evidence="1">Uncharacterized protein</fullName>
    </submittedName>
</protein>
<reference evidence="1 2" key="2">
    <citation type="journal article" date="2022" name="Mol. Ecol. Resour.">
        <title>The genomes of chicory, endive, great burdock and yacon provide insights into Asteraceae paleo-polyploidization history and plant inulin production.</title>
        <authorList>
            <person name="Fan W."/>
            <person name="Wang S."/>
            <person name="Wang H."/>
            <person name="Wang A."/>
            <person name="Jiang F."/>
            <person name="Liu H."/>
            <person name="Zhao H."/>
            <person name="Xu D."/>
            <person name="Zhang Y."/>
        </authorList>
    </citation>
    <scope>NUCLEOTIDE SEQUENCE [LARGE SCALE GENOMIC DNA]</scope>
    <source>
        <strain evidence="2">cv. Niubang</strain>
    </source>
</reference>
<accession>A0ACB8XPA9</accession>
<proteinExistence type="predicted"/>
<reference evidence="2" key="1">
    <citation type="journal article" date="2022" name="Mol. Ecol. Resour.">
        <title>The genomes of chicory, endive, great burdock and yacon provide insights into Asteraceae palaeo-polyploidization history and plant inulin production.</title>
        <authorList>
            <person name="Fan W."/>
            <person name="Wang S."/>
            <person name="Wang H."/>
            <person name="Wang A."/>
            <person name="Jiang F."/>
            <person name="Liu H."/>
            <person name="Zhao H."/>
            <person name="Xu D."/>
            <person name="Zhang Y."/>
        </authorList>
    </citation>
    <scope>NUCLEOTIDE SEQUENCE [LARGE SCALE GENOMIC DNA]</scope>
    <source>
        <strain evidence="2">cv. Niubang</strain>
    </source>
</reference>
<gene>
    <name evidence="1" type="ORF">L6452_40948</name>
</gene>
<evidence type="ECO:0000313" key="2">
    <source>
        <dbReference type="Proteomes" id="UP001055879"/>
    </source>
</evidence>